<evidence type="ECO:0000313" key="5">
    <source>
        <dbReference type="EMBL" id="PWW02859.1"/>
    </source>
</evidence>
<dbReference type="Pfam" id="PF13193">
    <property type="entry name" value="AMP-binding_C"/>
    <property type="match status" value="1"/>
</dbReference>
<dbReference type="OrthoDB" id="9757771at2"/>
<keyword evidence="6" id="KW-1185">Reference proteome</keyword>
<feature type="domain" description="AMP-binding enzyme C-terminal" evidence="4">
    <location>
        <begin position="407"/>
        <end position="481"/>
    </location>
</feature>
<dbReference type="InterPro" id="IPR020845">
    <property type="entry name" value="AMP-binding_CS"/>
</dbReference>
<comment type="caution">
    <text evidence="5">The sequence shown here is derived from an EMBL/GenBank/DDBJ whole genome shotgun (WGS) entry which is preliminary data.</text>
</comment>
<dbReference type="Gene3D" id="3.30.300.30">
    <property type="match status" value="1"/>
</dbReference>
<dbReference type="InterPro" id="IPR042099">
    <property type="entry name" value="ANL_N_sf"/>
</dbReference>
<dbReference type="InterPro" id="IPR045851">
    <property type="entry name" value="AMP-bd_C_sf"/>
</dbReference>
<organism evidence="5 6">
    <name type="scientific">Paenibacillus cellulosilyticus</name>
    <dbReference type="NCBI Taxonomy" id="375489"/>
    <lineage>
        <taxon>Bacteria</taxon>
        <taxon>Bacillati</taxon>
        <taxon>Bacillota</taxon>
        <taxon>Bacilli</taxon>
        <taxon>Bacillales</taxon>
        <taxon>Paenibacillaceae</taxon>
        <taxon>Paenibacillus</taxon>
    </lineage>
</organism>
<accession>A0A2V2YTH7</accession>
<dbReference type="InterPro" id="IPR000873">
    <property type="entry name" value="AMP-dep_synth/lig_dom"/>
</dbReference>
<evidence type="ECO:0000259" key="4">
    <source>
        <dbReference type="Pfam" id="PF13193"/>
    </source>
</evidence>
<dbReference type="Proteomes" id="UP000246635">
    <property type="component" value="Unassembled WGS sequence"/>
</dbReference>
<dbReference type="InterPro" id="IPR025110">
    <property type="entry name" value="AMP-bd_C"/>
</dbReference>
<dbReference type="RefSeq" id="WP_110044342.1">
    <property type="nucleotide sequence ID" value="NZ_CP054612.1"/>
</dbReference>
<proteinExistence type="inferred from homology"/>
<reference evidence="5 6" key="1">
    <citation type="submission" date="2018-05" db="EMBL/GenBank/DDBJ databases">
        <title>Genomic Encyclopedia of Type Strains, Phase III (KMG-III): the genomes of soil and plant-associated and newly described type strains.</title>
        <authorList>
            <person name="Whitman W."/>
        </authorList>
    </citation>
    <scope>NUCLEOTIDE SEQUENCE [LARGE SCALE GENOMIC DNA]</scope>
    <source>
        <strain evidence="5 6">CECT 5696</strain>
    </source>
</reference>
<dbReference type="PANTHER" id="PTHR43201:SF5">
    <property type="entry name" value="MEDIUM-CHAIN ACYL-COA LIGASE ACSF2, MITOCHONDRIAL"/>
    <property type="match status" value="1"/>
</dbReference>
<dbReference type="Pfam" id="PF00501">
    <property type="entry name" value="AMP-binding"/>
    <property type="match status" value="1"/>
</dbReference>
<dbReference type="PROSITE" id="PS00455">
    <property type="entry name" value="AMP_BINDING"/>
    <property type="match status" value="1"/>
</dbReference>
<name>A0A2V2YTH7_9BACL</name>
<dbReference type="GO" id="GO:0006631">
    <property type="term" value="P:fatty acid metabolic process"/>
    <property type="evidence" value="ECO:0007669"/>
    <property type="project" value="TreeGrafter"/>
</dbReference>
<dbReference type="SUPFAM" id="SSF56801">
    <property type="entry name" value="Acetyl-CoA synthetase-like"/>
    <property type="match status" value="1"/>
</dbReference>
<protein>
    <submittedName>
        <fullName evidence="5">Long-chain acyl-CoA synthetase</fullName>
    </submittedName>
</protein>
<feature type="domain" description="AMP-dependent synthetase/ligase" evidence="3">
    <location>
        <begin position="7"/>
        <end position="355"/>
    </location>
</feature>
<comment type="similarity">
    <text evidence="1">Belongs to the ATP-dependent AMP-binding enzyme family.</text>
</comment>
<dbReference type="PANTHER" id="PTHR43201">
    <property type="entry name" value="ACYL-COA SYNTHETASE"/>
    <property type="match status" value="1"/>
</dbReference>
<evidence type="ECO:0000256" key="1">
    <source>
        <dbReference type="ARBA" id="ARBA00006432"/>
    </source>
</evidence>
<evidence type="ECO:0000313" key="6">
    <source>
        <dbReference type="Proteomes" id="UP000246635"/>
    </source>
</evidence>
<evidence type="ECO:0000256" key="2">
    <source>
        <dbReference type="ARBA" id="ARBA00022598"/>
    </source>
</evidence>
<keyword evidence="2" id="KW-0436">Ligase</keyword>
<dbReference type="EMBL" id="QGTQ01000008">
    <property type="protein sequence ID" value="PWW02859.1"/>
    <property type="molecule type" value="Genomic_DNA"/>
</dbReference>
<dbReference type="GO" id="GO:0031956">
    <property type="term" value="F:medium-chain fatty acid-CoA ligase activity"/>
    <property type="evidence" value="ECO:0007669"/>
    <property type="project" value="TreeGrafter"/>
</dbReference>
<sequence length="498" mass="55161">MDTFDLTCMKEPEAVFLIEAYTDRAVTYGDLRLMVNGLANRLHEQGIRNGDRVVLMFDNQLEFIISHFALLRLGAIAVPMAPDVSEEMFQHVLQQGEPRCLLGKDGLKLPGAIITDAIVDADSQFITLTITELQLREEMTEETMFEPASLDSEDPIAILYTSGTTGRSKGVIMKYGAVRADFEDFGQDLGFDRSTRIIQVMPVHHADGWCYSFLLPFRFGSSVLLTPTFQASVAASFDRLVGEYGGNVLIAVPSMLKSLLAFKPRYLGPVEGKLRYVLCGSAKLHLDLVESFETQFDTRILDNYGSTEALLIAYYTPEMPYRKGSVGMKAPRCEIRITEEGEIAVRSPYLFGGYYKLPEVTAEVLKDGWYYTGDEGFLDEDGFLHLAGRRTQDVINKAGKKISANAIDEVLLACPGVADAATLGLSDAIYGEEIYSFVAASEIGKLDEAELMEYARKSLPREQWPKQIIIVDSIPRTAIGKVIRSALMDDLKQPTGGV</sequence>
<dbReference type="Gene3D" id="3.40.50.12780">
    <property type="entry name" value="N-terminal domain of ligase-like"/>
    <property type="match status" value="1"/>
</dbReference>
<gene>
    <name evidence="5" type="ORF">DFQ01_108136</name>
</gene>
<evidence type="ECO:0000259" key="3">
    <source>
        <dbReference type="Pfam" id="PF00501"/>
    </source>
</evidence>
<dbReference type="AlphaFoldDB" id="A0A2V2YTH7"/>